<protein>
    <submittedName>
        <fullName evidence="1">Uncharacterized protein</fullName>
    </submittedName>
</protein>
<proteinExistence type="predicted"/>
<reference evidence="1" key="1">
    <citation type="submission" date="2020-04" db="EMBL/GenBank/DDBJ databases">
        <title>Draft genome resource of the tomato pathogen Pseudocercospora fuligena.</title>
        <authorList>
            <person name="Zaccaron A."/>
        </authorList>
    </citation>
    <scope>NUCLEOTIDE SEQUENCE</scope>
    <source>
        <strain evidence="1">PF001</strain>
    </source>
</reference>
<organism evidence="1 2">
    <name type="scientific">Pseudocercospora fuligena</name>
    <dbReference type="NCBI Taxonomy" id="685502"/>
    <lineage>
        <taxon>Eukaryota</taxon>
        <taxon>Fungi</taxon>
        <taxon>Dikarya</taxon>
        <taxon>Ascomycota</taxon>
        <taxon>Pezizomycotina</taxon>
        <taxon>Dothideomycetes</taxon>
        <taxon>Dothideomycetidae</taxon>
        <taxon>Mycosphaerellales</taxon>
        <taxon>Mycosphaerellaceae</taxon>
        <taxon>Pseudocercospora</taxon>
    </lineage>
</organism>
<keyword evidence="2" id="KW-1185">Reference proteome</keyword>
<dbReference type="Proteomes" id="UP000660729">
    <property type="component" value="Unassembled WGS sequence"/>
</dbReference>
<evidence type="ECO:0000313" key="2">
    <source>
        <dbReference type="Proteomes" id="UP000660729"/>
    </source>
</evidence>
<gene>
    <name evidence="1" type="ORF">HII31_09115</name>
</gene>
<name>A0A8H6VFG9_9PEZI</name>
<dbReference type="EMBL" id="JABCIY010000185">
    <property type="protein sequence ID" value="KAF7189475.1"/>
    <property type="molecule type" value="Genomic_DNA"/>
</dbReference>
<evidence type="ECO:0000313" key="1">
    <source>
        <dbReference type="EMBL" id="KAF7189475.1"/>
    </source>
</evidence>
<dbReference type="OrthoDB" id="10320514at2759"/>
<comment type="caution">
    <text evidence="1">The sequence shown here is derived from an EMBL/GenBank/DDBJ whole genome shotgun (WGS) entry which is preliminary data.</text>
</comment>
<accession>A0A8H6VFG9</accession>
<sequence length="244" mass="27971">MLPQEQDVVIPLSDIDFLPGASKRQKIQIKTAHEALWSWYEKSGRGDFGKEKKWKAIINASRGLIEAARTHVQRQINEIRAELDICWQAYLDIGAKFFMNIPPVIYASGIEDMLPLYERTLLKCIYEVEPLSTLMNFAAVLKRIDNLDVALTNGCFRRVTEILDDLRDGTEDMNEDWAKIEACYEAMLAAANSLAESGRLTERDRSAENRTAQLQEWVVVVQAFVCRTPTEFQQYANEREIYGD</sequence>
<dbReference type="AlphaFoldDB" id="A0A8H6VFG9"/>